<comment type="subcellular location">
    <subcellularLocation>
        <location evidence="1">Endoplasmic reticulum membrane</location>
        <topology evidence="1">Multi-pass membrane protein</topology>
    </subcellularLocation>
</comment>
<feature type="transmembrane region" description="Helical" evidence="8">
    <location>
        <begin position="55"/>
        <end position="77"/>
    </location>
</feature>
<dbReference type="OrthoDB" id="17366at2759"/>
<evidence type="ECO:0000313" key="9">
    <source>
        <dbReference type="EMBL" id="RKF57643.1"/>
    </source>
</evidence>
<gene>
    <name evidence="9" type="ORF">OnM2_072003</name>
</gene>
<feature type="transmembrane region" description="Helical" evidence="8">
    <location>
        <begin position="204"/>
        <end position="225"/>
    </location>
</feature>
<keyword evidence="10" id="KW-1185">Reference proteome</keyword>
<keyword evidence="4 8" id="KW-0812">Transmembrane</keyword>
<dbReference type="GO" id="GO:0006506">
    <property type="term" value="P:GPI anchor biosynthetic process"/>
    <property type="evidence" value="ECO:0007669"/>
    <property type="project" value="UniProtKB-UniPathway"/>
</dbReference>
<dbReference type="InterPro" id="IPR009580">
    <property type="entry name" value="GPI_biosynthesis_protein_Pig-F"/>
</dbReference>
<dbReference type="Pfam" id="PF06699">
    <property type="entry name" value="PIG-F"/>
    <property type="match status" value="1"/>
</dbReference>
<sequence>MNQNTKPDSRLTIIEIFPTSLARISSLAHPILLLSAYVAQFSYLVVDPLQALLNFLFPLTIIQIAYVAVCLPIAGFSSPSATPSKSRARSVVKSKKPVKSPSQALTVFIALILSGIAVPVLTAIQILLGAPFTSHLPLTILSSTHLSLLSLFPLIYVHGTDSEKWKQILSVYCPLDEVYGASIGAFIGGWLGAIPIPLDWDREWQKWPITIVTGIYLGYTIGKFVGGKVFKGKMIELE</sequence>
<keyword evidence="5" id="KW-0256">Endoplasmic reticulum</keyword>
<dbReference type="AlphaFoldDB" id="A0A420HJQ8"/>
<evidence type="ECO:0000256" key="5">
    <source>
        <dbReference type="ARBA" id="ARBA00022824"/>
    </source>
</evidence>
<proteinExistence type="predicted"/>
<evidence type="ECO:0000313" key="10">
    <source>
        <dbReference type="Proteomes" id="UP000286134"/>
    </source>
</evidence>
<dbReference type="UniPathway" id="UPA00196"/>
<protein>
    <submittedName>
        <fullName evidence="9">Glycosylphosphatidylinositol anchor biosynthesis protein 11</fullName>
    </submittedName>
</protein>
<feature type="transmembrane region" description="Helical" evidence="8">
    <location>
        <begin position="178"/>
        <end position="198"/>
    </location>
</feature>
<feature type="transmembrane region" description="Helical" evidence="8">
    <location>
        <begin position="104"/>
        <end position="130"/>
    </location>
</feature>
<evidence type="ECO:0000256" key="4">
    <source>
        <dbReference type="ARBA" id="ARBA00022692"/>
    </source>
</evidence>
<keyword evidence="7 8" id="KW-0472">Membrane</keyword>
<name>A0A420HJQ8_9PEZI</name>
<keyword evidence="6 8" id="KW-1133">Transmembrane helix</keyword>
<dbReference type="GO" id="GO:0005789">
    <property type="term" value="C:endoplasmic reticulum membrane"/>
    <property type="evidence" value="ECO:0007669"/>
    <property type="project" value="UniProtKB-SubCell"/>
</dbReference>
<dbReference type="EMBL" id="MCFK01007278">
    <property type="protein sequence ID" value="RKF57643.1"/>
    <property type="molecule type" value="Genomic_DNA"/>
</dbReference>
<organism evidence="9 10">
    <name type="scientific">Erysiphe neolycopersici</name>
    <dbReference type="NCBI Taxonomy" id="212602"/>
    <lineage>
        <taxon>Eukaryota</taxon>
        <taxon>Fungi</taxon>
        <taxon>Dikarya</taxon>
        <taxon>Ascomycota</taxon>
        <taxon>Pezizomycotina</taxon>
        <taxon>Leotiomycetes</taxon>
        <taxon>Erysiphales</taxon>
        <taxon>Erysiphaceae</taxon>
        <taxon>Erysiphe</taxon>
    </lineage>
</organism>
<comment type="pathway">
    <text evidence="2">Glycolipid biosynthesis; glycosylphosphatidylinositol-anchor biosynthesis.</text>
</comment>
<dbReference type="STRING" id="212602.A0A420HJQ8"/>
<evidence type="ECO:0000256" key="6">
    <source>
        <dbReference type="ARBA" id="ARBA00022989"/>
    </source>
</evidence>
<evidence type="ECO:0000256" key="8">
    <source>
        <dbReference type="SAM" id="Phobius"/>
    </source>
</evidence>
<feature type="transmembrane region" description="Helical" evidence="8">
    <location>
        <begin position="136"/>
        <end position="157"/>
    </location>
</feature>
<accession>A0A420HJQ8</accession>
<keyword evidence="3" id="KW-0337">GPI-anchor biosynthesis</keyword>
<feature type="transmembrane region" description="Helical" evidence="8">
    <location>
        <begin position="21"/>
        <end position="43"/>
    </location>
</feature>
<evidence type="ECO:0000256" key="1">
    <source>
        <dbReference type="ARBA" id="ARBA00004477"/>
    </source>
</evidence>
<evidence type="ECO:0000256" key="7">
    <source>
        <dbReference type="ARBA" id="ARBA00023136"/>
    </source>
</evidence>
<evidence type="ECO:0000256" key="2">
    <source>
        <dbReference type="ARBA" id="ARBA00004687"/>
    </source>
</evidence>
<reference evidence="9 10" key="1">
    <citation type="journal article" date="2018" name="BMC Genomics">
        <title>Comparative genome analyses reveal sequence features reflecting distinct modes of host-adaptation between dicot and monocot powdery mildew.</title>
        <authorList>
            <person name="Wu Y."/>
            <person name="Ma X."/>
            <person name="Pan Z."/>
            <person name="Kale S.D."/>
            <person name="Song Y."/>
            <person name="King H."/>
            <person name="Zhang Q."/>
            <person name="Presley C."/>
            <person name="Deng X."/>
            <person name="Wei C.I."/>
            <person name="Xiao S."/>
        </authorList>
    </citation>
    <scope>NUCLEOTIDE SEQUENCE [LARGE SCALE GENOMIC DNA]</scope>
    <source>
        <strain evidence="9">UMSG2</strain>
    </source>
</reference>
<evidence type="ECO:0000256" key="3">
    <source>
        <dbReference type="ARBA" id="ARBA00022502"/>
    </source>
</evidence>
<dbReference type="Proteomes" id="UP000286134">
    <property type="component" value="Unassembled WGS sequence"/>
</dbReference>
<comment type="caution">
    <text evidence="9">The sequence shown here is derived from an EMBL/GenBank/DDBJ whole genome shotgun (WGS) entry which is preliminary data.</text>
</comment>